<organism evidence="2 3">
    <name type="scientific">Megalops atlanticus</name>
    <name type="common">Tarpon</name>
    <name type="synonym">Clupea gigantea</name>
    <dbReference type="NCBI Taxonomy" id="7932"/>
    <lineage>
        <taxon>Eukaryota</taxon>
        <taxon>Metazoa</taxon>
        <taxon>Chordata</taxon>
        <taxon>Craniata</taxon>
        <taxon>Vertebrata</taxon>
        <taxon>Euteleostomi</taxon>
        <taxon>Actinopterygii</taxon>
        <taxon>Neopterygii</taxon>
        <taxon>Teleostei</taxon>
        <taxon>Elopiformes</taxon>
        <taxon>Megalopidae</taxon>
        <taxon>Megalops</taxon>
    </lineage>
</organism>
<evidence type="ECO:0000313" key="2">
    <source>
        <dbReference type="EMBL" id="KAG7469235.1"/>
    </source>
</evidence>
<evidence type="ECO:0000313" key="3">
    <source>
        <dbReference type="Proteomes" id="UP001046870"/>
    </source>
</evidence>
<feature type="compositionally biased region" description="Polar residues" evidence="1">
    <location>
        <begin position="45"/>
        <end position="58"/>
    </location>
</feature>
<feature type="region of interest" description="Disordered" evidence="1">
    <location>
        <begin position="1"/>
        <end position="30"/>
    </location>
</feature>
<feature type="region of interest" description="Disordered" evidence="1">
    <location>
        <begin position="45"/>
        <end position="88"/>
    </location>
</feature>
<keyword evidence="3" id="KW-1185">Reference proteome</keyword>
<comment type="caution">
    <text evidence="2">The sequence shown here is derived from an EMBL/GenBank/DDBJ whole genome shotgun (WGS) entry which is preliminary data.</text>
</comment>
<proteinExistence type="predicted"/>
<gene>
    <name evidence="2" type="ORF">MATL_G00126630</name>
</gene>
<reference evidence="2" key="1">
    <citation type="submission" date="2021-01" db="EMBL/GenBank/DDBJ databases">
        <authorList>
            <person name="Zahm M."/>
            <person name="Roques C."/>
            <person name="Cabau C."/>
            <person name="Klopp C."/>
            <person name="Donnadieu C."/>
            <person name="Jouanno E."/>
            <person name="Lampietro C."/>
            <person name="Louis A."/>
            <person name="Herpin A."/>
            <person name="Echchiki A."/>
            <person name="Berthelot C."/>
            <person name="Parey E."/>
            <person name="Roest-Crollius H."/>
            <person name="Braasch I."/>
            <person name="Postlethwait J."/>
            <person name="Bobe J."/>
            <person name="Montfort J."/>
            <person name="Bouchez O."/>
            <person name="Begum T."/>
            <person name="Mejri S."/>
            <person name="Adams A."/>
            <person name="Chen W.-J."/>
            <person name="Guiguen Y."/>
        </authorList>
    </citation>
    <scope>NUCLEOTIDE SEQUENCE</scope>
    <source>
        <strain evidence="2">YG-15Mar2019-1</strain>
        <tissue evidence="2">Brain</tissue>
    </source>
</reference>
<name>A0A9D3T3K8_MEGAT</name>
<protein>
    <submittedName>
        <fullName evidence="2">Uncharacterized protein</fullName>
    </submittedName>
</protein>
<feature type="compositionally biased region" description="Basic and acidic residues" evidence="1">
    <location>
        <begin position="10"/>
        <end position="25"/>
    </location>
</feature>
<sequence length="88" mass="9866">MIICIRRRKADSPHQENGTGRKTEAAEGDEVVTTAEVKNLPQTALSQEEEVSYSTINFKTKRPKESSPARQQENEEESIIYSSVARGQ</sequence>
<dbReference type="AlphaFoldDB" id="A0A9D3T3K8"/>
<dbReference type="Proteomes" id="UP001046870">
    <property type="component" value="Chromosome 10"/>
</dbReference>
<evidence type="ECO:0000256" key="1">
    <source>
        <dbReference type="SAM" id="MobiDB-lite"/>
    </source>
</evidence>
<dbReference type="EMBL" id="JAFDVH010000010">
    <property type="protein sequence ID" value="KAG7469235.1"/>
    <property type="molecule type" value="Genomic_DNA"/>
</dbReference>
<accession>A0A9D3T3K8</accession>